<dbReference type="RefSeq" id="WP_145739199.1">
    <property type="nucleotide sequence ID" value="NZ_VIWX01000002.1"/>
</dbReference>
<proteinExistence type="predicted"/>
<comment type="caution">
    <text evidence="1">The sequence shown here is derived from an EMBL/GenBank/DDBJ whole genome shotgun (WGS) entry which is preliminary data.</text>
</comment>
<dbReference type="EMBL" id="VIWX01000002">
    <property type="protein sequence ID" value="TWF95912.1"/>
    <property type="molecule type" value="Genomic_DNA"/>
</dbReference>
<name>A0A561U970_9PSEU</name>
<organism evidence="1 2">
    <name type="scientific">Saccharopolyspora dendranthemae</name>
    <dbReference type="NCBI Taxonomy" id="1181886"/>
    <lineage>
        <taxon>Bacteria</taxon>
        <taxon>Bacillati</taxon>
        <taxon>Actinomycetota</taxon>
        <taxon>Actinomycetes</taxon>
        <taxon>Pseudonocardiales</taxon>
        <taxon>Pseudonocardiaceae</taxon>
        <taxon>Saccharopolyspora</taxon>
    </lineage>
</organism>
<dbReference type="OrthoDB" id="3606064at2"/>
<reference evidence="1 2" key="1">
    <citation type="submission" date="2019-06" db="EMBL/GenBank/DDBJ databases">
        <title>Sequencing the genomes of 1000 actinobacteria strains.</title>
        <authorList>
            <person name="Klenk H.-P."/>
        </authorList>
    </citation>
    <scope>NUCLEOTIDE SEQUENCE [LARGE SCALE GENOMIC DNA]</scope>
    <source>
        <strain evidence="1 2">DSM 46699</strain>
    </source>
</reference>
<protein>
    <submittedName>
        <fullName evidence="1">Uncharacterized protein</fullName>
    </submittedName>
</protein>
<sequence length="152" mass="16376">MNDAWPEMVDGWELARSQGRETYRMRLANNVTVFAIWEAAAGAGRVKARVGSSGLGRELTCSRVDFRDREAFWTAAWCVVEMAANLPLFEGAAESSADSLVRERVAGCVEVDAESLTFTLVSGRRMTVVLSGEQAADLSRGIEAAGRAAVSS</sequence>
<dbReference type="Proteomes" id="UP000316184">
    <property type="component" value="Unassembled WGS sequence"/>
</dbReference>
<evidence type="ECO:0000313" key="2">
    <source>
        <dbReference type="Proteomes" id="UP000316184"/>
    </source>
</evidence>
<dbReference type="AlphaFoldDB" id="A0A561U970"/>
<accession>A0A561U970</accession>
<keyword evidence="2" id="KW-1185">Reference proteome</keyword>
<evidence type="ECO:0000313" key="1">
    <source>
        <dbReference type="EMBL" id="TWF95912.1"/>
    </source>
</evidence>
<gene>
    <name evidence="1" type="ORF">FHU35_12912</name>
</gene>